<dbReference type="InterPro" id="IPR013087">
    <property type="entry name" value="Znf_C2H2_type"/>
</dbReference>
<dbReference type="Pfam" id="PF05685">
    <property type="entry name" value="Uma2"/>
    <property type="match status" value="1"/>
</dbReference>
<dbReference type="AlphaFoldDB" id="A0A9N8WIR0"/>
<dbReference type="InterPro" id="IPR008538">
    <property type="entry name" value="Uma2"/>
</dbReference>
<dbReference type="Proteomes" id="UP000789342">
    <property type="component" value="Unassembled WGS sequence"/>
</dbReference>
<reference evidence="3" key="1">
    <citation type="submission" date="2021-06" db="EMBL/GenBank/DDBJ databases">
        <authorList>
            <person name="Kallberg Y."/>
            <person name="Tangrot J."/>
            <person name="Rosling A."/>
        </authorList>
    </citation>
    <scope>NUCLEOTIDE SEQUENCE</scope>
    <source>
        <strain evidence="3">CL551</strain>
    </source>
</reference>
<dbReference type="GO" id="GO:0006302">
    <property type="term" value="P:double-strand break repair"/>
    <property type="evidence" value="ECO:0007669"/>
    <property type="project" value="UniProtKB-ARBA"/>
</dbReference>
<sequence>MSNSKNIYEYLDLDNLDMNRAYSLEEFEIISDQLKYRTLIIDDEPIHHFELDKSGKLIPMPPTVFRKEYAVAKIVAQLENWNKESRQKGVVTSSQGFKLESGEVVAPDVAYTPRDTCHGLDDSQLDSFQGEPFSPTVVVEVEDFENIHGTKFNKVDLKFKNVYFAPKTSVQLGWLIDPKYEHIWIYRRDARRVKKRTWSDLDGEEYLPGFTLEVAELEWQDPGSLEASDEEEELEYSYSECDQSFDSKHLLMKHLRRDH</sequence>
<dbReference type="GO" id="GO:0008270">
    <property type="term" value="F:zinc ion binding"/>
    <property type="evidence" value="ECO:0007669"/>
    <property type="project" value="UniProtKB-KW"/>
</dbReference>
<evidence type="ECO:0000259" key="2">
    <source>
        <dbReference type="PROSITE" id="PS50157"/>
    </source>
</evidence>
<keyword evidence="1" id="KW-0479">Metal-binding</keyword>
<organism evidence="3 4">
    <name type="scientific">Acaulospora morrowiae</name>
    <dbReference type="NCBI Taxonomy" id="94023"/>
    <lineage>
        <taxon>Eukaryota</taxon>
        <taxon>Fungi</taxon>
        <taxon>Fungi incertae sedis</taxon>
        <taxon>Mucoromycota</taxon>
        <taxon>Glomeromycotina</taxon>
        <taxon>Glomeromycetes</taxon>
        <taxon>Diversisporales</taxon>
        <taxon>Acaulosporaceae</taxon>
        <taxon>Acaulospora</taxon>
    </lineage>
</organism>
<feature type="domain" description="C2H2-type" evidence="2">
    <location>
        <begin position="236"/>
        <end position="259"/>
    </location>
</feature>
<evidence type="ECO:0000256" key="1">
    <source>
        <dbReference type="PROSITE-ProRule" id="PRU00042"/>
    </source>
</evidence>
<dbReference type="CDD" id="cd06260">
    <property type="entry name" value="DUF820-like"/>
    <property type="match status" value="1"/>
</dbReference>
<accession>A0A9N8WIR0</accession>
<evidence type="ECO:0000313" key="3">
    <source>
        <dbReference type="EMBL" id="CAG8490936.1"/>
    </source>
</evidence>
<dbReference type="InterPro" id="IPR011335">
    <property type="entry name" value="Restrct_endonuc-II-like"/>
</dbReference>
<proteinExistence type="predicted"/>
<evidence type="ECO:0000313" key="4">
    <source>
        <dbReference type="Proteomes" id="UP000789342"/>
    </source>
</evidence>
<dbReference type="OrthoDB" id="88517at2759"/>
<name>A0A9N8WIR0_9GLOM</name>
<keyword evidence="1" id="KW-0863">Zinc-finger</keyword>
<dbReference type="InterPro" id="IPR012296">
    <property type="entry name" value="Nuclease_put_TT1808"/>
</dbReference>
<dbReference type="PROSITE" id="PS50157">
    <property type="entry name" value="ZINC_FINGER_C2H2_2"/>
    <property type="match status" value="1"/>
</dbReference>
<dbReference type="PANTHER" id="PTHR34107:SF7">
    <property type="entry name" value="SLR2092 PROTEIN"/>
    <property type="match status" value="1"/>
</dbReference>
<dbReference type="SUPFAM" id="SSF52980">
    <property type="entry name" value="Restriction endonuclease-like"/>
    <property type="match status" value="1"/>
</dbReference>
<keyword evidence="4" id="KW-1185">Reference proteome</keyword>
<dbReference type="EMBL" id="CAJVPV010001236">
    <property type="protein sequence ID" value="CAG8490936.1"/>
    <property type="molecule type" value="Genomic_DNA"/>
</dbReference>
<dbReference type="Gene3D" id="3.90.1570.10">
    <property type="entry name" value="tt1808, chain A"/>
    <property type="match status" value="1"/>
</dbReference>
<gene>
    <name evidence="3" type="ORF">AMORRO_LOCUS2774</name>
</gene>
<protein>
    <submittedName>
        <fullName evidence="3">13949_t:CDS:1</fullName>
    </submittedName>
</protein>
<comment type="caution">
    <text evidence="3">The sequence shown here is derived from an EMBL/GenBank/DDBJ whole genome shotgun (WGS) entry which is preliminary data.</text>
</comment>
<keyword evidence="1" id="KW-0862">Zinc</keyword>
<dbReference type="PANTHER" id="PTHR34107">
    <property type="entry name" value="SLL0198 PROTEIN-RELATED"/>
    <property type="match status" value="1"/>
</dbReference>